<dbReference type="KEGG" id="dqu:106751206"/>
<gene>
    <name evidence="17" type="primary">LOC106751206</name>
</gene>
<dbReference type="PRINTS" id="PR00237">
    <property type="entry name" value="GPCRRHODOPSN"/>
</dbReference>
<accession>A0A6P3YCB8</accession>
<evidence type="ECO:0000256" key="13">
    <source>
        <dbReference type="SAM" id="MobiDB-lite"/>
    </source>
</evidence>
<evidence type="ECO:0000256" key="9">
    <source>
        <dbReference type="ARBA" id="ARBA00023170"/>
    </source>
</evidence>
<dbReference type="AlphaFoldDB" id="A0A6P3YCB8"/>
<evidence type="ECO:0000256" key="14">
    <source>
        <dbReference type="SAM" id="Phobius"/>
    </source>
</evidence>
<evidence type="ECO:0000256" key="7">
    <source>
        <dbReference type="ARBA" id="ARBA00023136"/>
    </source>
</evidence>
<feature type="compositionally biased region" description="Polar residues" evidence="13">
    <location>
        <begin position="443"/>
        <end position="453"/>
    </location>
</feature>
<dbReference type="InterPro" id="IPR017452">
    <property type="entry name" value="GPCR_Rhodpsn_7TM"/>
</dbReference>
<dbReference type="RefSeq" id="XP_014487522.1">
    <property type="nucleotide sequence ID" value="XM_014632036.1"/>
</dbReference>
<feature type="transmembrane region" description="Helical" evidence="14">
    <location>
        <begin position="159"/>
        <end position="180"/>
    </location>
</feature>
<protein>
    <submittedName>
        <fullName evidence="17">Neuropeptides capa receptor-like</fullName>
    </submittedName>
</protein>
<keyword evidence="8" id="KW-1015">Disulfide bond</keyword>
<evidence type="ECO:0000313" key="16">
    <source>
        <dbReference type="Proteomes" id="UP000515204"/>
    </source>
</evidence>
<keyword evidence="4 12" id="KW-0812">Transmembrane</keyword>
<dbReference type="GO" id="GO:0001607">
    <property type="term" value="F:neuromedin U receptor activity"/>
    <property type="evidence" value="ECO:0007669"/>
    <property type="project" value="InterPro"/>
</dbReference>
<evidence type="ECO:0000256" key="4">
    <source>
        <dbReference type="ARBA" id="ARBA00022692"/>
    </source>
</evidence>
<feature type="transmembrane region" description="Helical" evidence="14">
    <location>
        <begin position="40"/>
        <end position="66"/>
    </location>
</feature>
<dbReference type="PANTHER" id="PTHR24243">
    <property type="entry name" value="G-PROTEIN COUPLED RECEPTOR"/>
    <property type="match status" value="1"/>
</dbReference>
<evidence type="ECO:0000256" key="10">
    <source>
        <dbReference type="ARBA" id="ARBA00023180"/>
    </source>
</evidence>
<name>A0A6P3YCB8_DINQU</name>
<dbReference type="OrthoDB" id="5962705at2759"/>
<evidence type="ECO:0000259" key="15">
    <source>
        <dbReference type="PROSITE" id="PS50262"/>
    </source>
</evidence>
<dbReference type="SUPFAM" id="SSF81321">
    <property type="entry name" value="Family A G protein-coupled receptor-like"/>
    <property type="match status" value="1"/>
</dbReference>
<keyword evidence="7 14" id="KW-0472">Membrane</keyword>
<dbReference type="GO" id="GO:0005886">
    <property type="term" value="C:plasma membrane"/>
    <property type="evidence" value="ECO:0007669"/>
    <property type="project" value="UniProtKB-SubCell"/>
</dbReference>
<dbReference type="GeneID" id="106751206"/>
<feature type="region of interest" description="Disordered" evidence="13">
    <location>
        <begin position="441"/>
        <end position="467"/>
    </location>
</feature>
<dbReference type="Pfam" id="PF00001">
    <property type="entry name" value="7tm_1"/>
    <property type="match status" value="1"/>
</dbReference>
<evidence type="ECO:0000313" key="17">
    <source>
        <dbReference type="RefSeq" id="XP_014487522.1"/>
    </source>
</evidence>
<dbReference type="InterPro" id="IPR000276">
    <property type="entry name" value="GPCR_Rhodpsn"/>
</dbReference>
<dbReference type="CDD" id="cd15134">
    <property type="entry name" value="7tmA_capaR"/>
    <property type="match status" value="1"/>
</dbReference>
<keyword evidence="16" id="KW-1185">Reference proteome</keyword>
<feature type="transmembrane region" description="Helical" evidence="14">
    <location>
        <begin position="310"/>
        <end position="331"/>
    </location>
</feature>
<keyword evidence="3" id="KW-1003">Cell membrane</keyword>
<dbReference type="PROSITE" id="PS50262">
    <property type="entry name" value="G_PROTEIN_RECEP_F1_2"/>
    <property type="match status" value="1"/>
</dbReference>
<evidence type="ECO:0000256" key="8">
    <source>
        <dbReference type="ARBA" id="ARBA00023157"/>
    </source>
</evidence>
<keyword evidence="10" id="KW-0325">Glycoprotein</keyword>
<reference evidence="17" key="1">
    <citation type="submission" date="2025-08" db="UniProtKB">
        <authorList>
            <consortium name="RefSeq"/>
        </authorList>
    </citation>
    <scope>IDENTIFICATION</scope>
</reference>
<comment type="similarity">
    <text evidence="2 12">Belongs to the G-protein coupled receptor 1 family.</text>
</comment>
<evidence type="ECO:0000256" key="11">
    <source>
        <dbReference type="ARBA" id="ARBA00023224"/>
    </source>
</evidence>
<feature type="domain" description="G-protein coupled receptors family 1 profile" evidence="15">
    <location>
        <begin position="58"/>
        <end position="329"/>
    </location>
</feature>
<keyword evidence="11 12" id="KW-0807">Transducer</keyword>
<organism evidence="16 17">
    <name type="scientific">Dinoponera quadriceps</name>
    <name type="common">South American ant</name>
    <dbReference type="NCBI Taxonomy" id="609295"/>
    <lineage>
        <taxon>Eukaryota</taxon>
        <taxon>Metazoa</taxon>
        <taxon>Ecdysozoa</taxon>
        <taxon>Arthropoda</taxon>
        <taxon>Hexapoda</taxon>
        <taxon>Insecta</taxon>
        <taxon>Pterygota</taxon>
        <taxon>Neoptera</taxon>
        <taxon>Endopterygota</taxon>
        <taxon>Hymenoptera</taxon>
        <taxon>Apocrita</taxon>
        <taxon>Aculeata</taxon>
        <taxon>Formicoidea</taxon>
        <taxon>Formicidae</taxon>
        <taxon>Ponerinae</taxon>
        <taxon>Ponerini</taxon>
        <taxon>Dinoponera</taxon>
    </lineage>
</organism>
<dbReference type="PROSITE" id="PS00237">
    <property type="entry name" value="G_PROTEIN_RECEP_F1_1"/>
    <property type="match status" value="1"/>
</dbReference>
<feature type="transmembrane region" description="Helical" evidence="14">
    <location>
        <begin position="214"/>
        <end position="234"/>
    </location>
</feature>
<dbReference type="InterPro" id="IPR005390">
    <property type="entry name" value="NeuromedU_rcpt"/>
</dbReference>
<evidence type="ECO:0000256" key="6">
    <source>
        <dbReference type="ARBA" id="ARBA00023040"/>
    </source>
</evidence>
<comment type="subcellular location">
    <subcellularLocation>
        <location evidence="1">Cell membrane</location>
        <topology evidence="1">Multi-pass membrane protein</topology>
    </subcellularLocation>
</comment>
<evidence type="ECO:0000256" key="2">
    <source>
        <dbReference type="ARBA" id="ARBA00010663"/>
    </source>
</evidence>
<feature type="transmembrane region" description="Helical" evidence="14">
    <location>
        <begin position="78"/>
        <end position="97"/>
    </location>
</feature>
<sequence length="467" mass="52990">MGTSDDNHALDFWRDWDLANLTEAEYLDRVLGPRYLPMKMVIPLTIVYAAVFVTGIFGNVATCTVIVRNASMQTATNYYLFSLAISDLTLLILGLPNELSVFWQQYPWELGAGLCKIRAYVSEMSSYVSVLTIVAFSMERYLAICHPLSVYSMSGLKRPARFIFAAWSIAIVSAIPFAIYTKVNLVEYPPGSGNYSADSAICAMLLPDMPDFPLYELSCIVFFLIPMLVILIVYTRMGIRIRSSTKDALGPIQGCVHGEYRQMQSRKSVIRMLSAVVIMFFICWAPFHAQRLLYVHAQESDYYPDLNECLYILSGCLYYFSTTVNPILYNVMSMKYRQAFKQTICCRTKRKASRTSTSKEPHLCRYDSSRETYDRSLMCSVRHAVARAREIFRFTSSGEENAKNRSRNNVNTEDTPLHNAYLLRKEDLSSEPVSEQGHILAYQQPSNESTSSTKRSDDTVSIAISNL</sequence>
<evidence type="ECO:0000256" key="1">
    <source>
        <dbReference type="ARBA" id="ARBA00004651"/>
    </source>
</evidence>
<evidence type="ECO:0000256" key="12">
    <source>
        <dbReference type="RuleBase" id="RU000688"/>
    </source>
</evidence>
<keyword evidence="6 12" id="KW-0297">G-protein coupled receptor</keyword>
<dbReference type="PANTHER" id="PTHR24243:SF107">
    <property type="entry name" value="NEUROPEPTIDES CAPA RECEPTOR"/>
    <property type="match status" value="1"/>
</dbReference>
<dbReference type="PRINTS" id="PR01565">
    <property type="entry name" value="NEUROMEDINUR"/>
</dbReference>
<feature type="transmembrane region" description="Helical" evidence="14">
    <location>
        <begin position="269"/>
        <end position="290"/>
    </location>
</feature>
<keyword evidence="5 14" id="KW-1133">Transmembrane helix</keyword>
<proteinExistence type="inferred from homology"/>
<dbReference type="Proteomes" id="UP000515204">
    <property type="component" value="Unplaced"/>
</dbReference>
<evidence type="ECO:0000256" key="5">
    <source>
        <dbReference type="ARBA" id="ARBA00022989"/>
    </source>
</evidence>
<keyword evidence="9 12" id="KW-0675">Receptor</keyword>
<evidence type="ECO:0000256" key="3">
    <source>
        <dbReference type="ARBA" id="ARBA00022475"/>
    </source>
</evidence>
<dbReference type="Gene3D" id="1.20.1070.10">
    <property type="entry name" value="Rhodopsin 7-helix transmembrane proteins"/>
    <property type="match status" value="1"/>
</dbReference>